<dbReference type="AlphaFoldDB" id="A0A9J5WPR9"/>
<keyword evidence="2" id="KW-1185">Reference proteome</keyword>
<comment type="caution">
    <text evidence="1">The sequence shown here is derived from an EMBL/GenBank/DDBJ whole genome shotgun (WGS) entry which is preliminary data.</text>
</comment>
<organism evidence="1 2">
    <name type="scientific">Solanum commersonii</name>
    <name type="common">Commerson's wild potato</name>
    <name type="synonym">Commerson's nightshade</name>
    <dbReference type="NCBI Taxonomy" id="4109"/>
    <lineage>
        <taxon>Eukaryota</taxon>
        <taxon>Viridiplantae</taxon>
        <taxon>Streptophyta</taxon>
        <taxon>Embryophyta</taxon>
        <taxon>Tracheophyta</taxon>
        <taxon>Spermatophyta</taxon>
        <taxon>Magnoliopsida</taxon>
        <taxon>eudicotyledons</taxon>
        <taxon>Gunneridae</taxon>
        <taxon>Pentapetalae</taxon>
        <taxon>asterids</taxon>
        <taxon>lamiids</taxon>
        <taxon>Solanales</taxon>
        <taxon>Solanaceae</taxon>
        <taxon>Solanoideae</taxon>
        <taxon>Solaneae</taxon>
        <taxon>Solanum</taxon>
    </lineage>
</organism>
<evidence type="ECO:0000313" key="2">
    <source>
        <dbReference type="Proteomes" id="UP000824120"/>
    </source>
</evidence>
<dbReference type="EMBL" id="JACXVP010000011">
    <property type="protein sequence ID" value="KAG5577325.1"/>
    <property type="molecule type" value="Genomic_DNA"/>
</dbReference>
<reference evidence="1 2" key="1">
    <citation type="submission" date="2020-09" db="EMBL/GenBank/DDBJ databases">
        <title>De no assembly of potato wild relative species, Solanum commersonii.</title>
        <authorList>
            <person name="Cho K."/>
        </authorList>
    </citation>
    <scope>NUCLEOTIDE SEQUENCE [LARGE SCALE GENOMIC DNA]</scope>
    <source>
        <strain evidence="1">LZ3.2</strain>
        <tissue evidence="1">Leaf</tissue>
    </source>
</reference>
<accession>A0A9J5WPR9</accession>
<proteinExistence type="predicted"/>
<sequence length="170" mass="20310">MIIKQIISIEDWGISSMKESAFKKVLYYNNETHKNTWFIKVCSKFFFDPIPNWFLIWWSYHGPTVKILPDPFSKLYKNWVKVSLELNDLYHSTCFTEEQIPCLYRIYYNNFWEKLMKNDLMTKSLYGQELLDPISQKIQDYGTIPHKGIIANNSIKHIARRISIQDGNKE</sequence>
<name>A0A9J5WPR9_SOLCO</name>
<dbReference type="OrthoDB" id="1743486at2759"/>
<gene>
    <name evidence="1" type="ORF">H5410_057459</name>
</gene>
<evidence type="ECO:0000313" key="1">
    <source>
        <dbReference type="EMBL" id="KAG5577325.1"/>
    </source>
</evidence>
<protein>
    <submittedName>
        <fullName evidence="1">Uncharacterized protein</fullName>
    </submittedName>
</protein>
<dbReference type="Proteomes" id="UP000824120">
    <property type="component" value="Chromosome 11"/>
</dbReference>